<evidence type="ECO:0000313" key="2">
    <source>
        <dbReference type="EMBL" id="KAK1744427.1"/>
    </source>
</evidence>
<organism evidence="2 3">
    <name type="scientific">Skeletonema marinoi</name>
    <dbReference type="NCBI Taxonomy" id="267567"/>
    <lineage>
        <taxon>Eukaryota</taxon>
        <taxon>Sar</taxon>
        <taxon>Stramenopiles</taxon>
        <taxon>Ochrophyta</taxon>
        <taxon>Bacillariophyta</taxon>
        <taxon>Coscinodiscophyceae</taxon>
        <taxon>Thalassiosirophycidae</taxon>
        <taxon>Thalassiosirales</taxon>
        <taxon>Skeletonemataceae</taxon>
        <taxon>Skeletonema</taxon>
        <taxon>Skeletonema marinoi-dohrnii complex</taxon>
    </lineage>
</organism>
<dbReference type="EMBL" id="JATAAI010000007">
    <property type="protein sequence ID" value="KAK1744423.1"/>
    <property type="molecule type" value="Genomic_DNA"/>
</dbReference>
<sequence>MNIIQRVLSPLSPTTLAQMTNFVAVEDQLKGIIKVKDDNQEQALCSEGVKENISVTFANLFEFNRNNSEVVIKESPSQGSIDCECDHILRQSSFDNDDVATSTRKTSKKRAVSFAPSCQVIHIDNEDDQAYLCHEAVKDGSSPQGCINGEIGSILGLKKRRSVVSQAQDSCDGDDVGTFKTNEKRVVSFAPSCPTIHLVDNQNECNEDELWYSQHDLMHFEDEACLCSQMIRDSESQGTFDGELGHILGLEKIILCDSYFDRRDALRQTVLNEQAVQKLVKDLRLRQGYESDDDNQAEDISLVHLAKTSERLSLWARERASMAAFTLEHDLATCKAQEGSSM</sequence>
<evidence type="ECO:0000313" key="3">
    <source>
        <dbReference type="Proteomes" id="UP001224775"/>
    </source>
</evidence>
<reference evidence="2" key="1">
    <citation type="submission" date="2023-06" db="EMBL/GenBank/DDBJ databases">
        <title>Survivors Of The Sea: Transcriptome response of Skeletonema marinoi to long-term dormancy.</title>
        <authorList>
            <person name="Pinder M.I.M."/>
            <person name="Kourtchenko O."/>
            <person name="Robertson E.K."/>
            <person name="Larsson T."/>
            <person name="Maumus F."/>
            <person name="Osuna-Cruz C.M."/>
            <person name="Vancaester E."/>
            <person name="Stenow R."/>
            <person name="Vandepoele K."/>
            <person name="Ploug H."/>
            <person name="Bruchert V."/>
            <person name="Godhe A."/>
            <person name="Topel M."/>
        </authorList>
    </citation>
    <scope>NUCLEOTIDE SEQUENCE</scope>
    <source>
        <strain evidence="2">R05AC</strain>
    </source>
</reference>
<dbReference type="Proteomes" id="UP001224775">
    <property type="component" value="Unassembled WGS sequence"/>
</dbReference>
<proteinExistence type="predicted"/>
<dbReference type="EMBL" id="JATAAI010000007">
    <property type="protein sequence ID" value="KAK1744427.1"/>
    <property type="molecule type" value="Genomic_DNA"/>
</dbReference>
<evidence type="ECO:0000313" key="1">
    <source>
        <dbReference type="EMBL" id="KAK1744423.1"/>
    </source>
</evidence>
<name>A0AAD8YFE4_9STRA</name>
<comment type="caution">
    <text evidence="2">The sequence shown here is derived from an EMBL/GenBank/DDBJ whole genome shotgun (WGS) entry which is preliminary data.</text>
</comment>
<accession>A0AAD8YFE4</accession>
<protein>
    <submittedName>
        <fullName evidence="2">Uncharacterized protein</fullName>
    </submittedName>
</protein>
<keyword evidence="3" id="KW-1185">Reference proteome</keyword>
<dbReference type="AlphaFoldDB" id="A0AAD8YFE4"/>
<gene>
    <name evidence="1" type="ORF">QTG54_004956</name>
    <name evidence="2" type="ORF">QTG54_004960</name>
</gene>